<feature type="domain" description="EGF-like" evidence="17">
    <location>
        <begin position="2375"/>
        <end position="2411"/>
    </location>
</feature>
<dbReference type="SMART" id="SM00112">
    <property type="entry name" value="CA"/>
    <property type="match status" value="17"/>
</dbReference>
<feature type="domain" description="Laminin G" evidence="16">
    <location>
        <begin position="2417"/>
        <end position="2614"/>
    </location>
</feature>
<keyword evidence="5" id="KW-0677">Repeat</keyword>
<dbReference type="SMART" id="SM00181">
    <property type="entry name" value="EGF"/>
    <property type="match status" value="5"/>
</dbReference>
<keyword evidence="7" id="KW-0130">Cell adhesion</keyword>
<feature type="domain" description="Cadherin" evidence="18">
    <location>
        <begin position="380"/>
        <end position="480"/>
    </location>
</feature>
<dbReference type="SMART" id="SM00282">
    <property type="entry name" value="LamG"/>
    <property type="match status" value="2"/>
</dbReference>
<keyword evidence="4 15" id="KW-0732">Signal</keyword>
<dbReference type="InterPro" id="IPR000152">
    <property type="entry name" value="EGF-type_Asp/Asn_hydroxyl_site"/>
</dbReference>
<evidence type="ECO:0000256" key="5">
    <source>
        <dbReference type="ARBA" id="ARBA00022737"/>
    </source>
</evidence>
<evidence type="ECO:0000256" key="15">
    <source>
        <dbReference type="SAM" id="SignalP"/>
    </source>
</evidence>
<feature type="domain" description="Cadherin" evidence="18">
    <location>
        <begin position="1519"/>
        <end position="1624"/>
    </location>
</feature>
<dbReference type="RefSeq" id="XP_042627296.1">
    <property type="nucleotide sequence ID" value="XM_042771362.1"/>
</dbReference>
<name>A0A9Q9YWY8_CYPCA</name>
<evidence type="ECO:0000259" key="18">
    <source>
        <dbReference type="PROSITE" id="PS50268"/>
    </source>
</evidence>
<feature type="domain" description="Cadherin" evidence="18">
    <location>
        <begin position="1737"/>
        <end position="1831"/>
    </location>
</feature>
<dbReference type="InterPro" id="IPR000742">
    <property type="entry name" value="EGF"/>
</dbReference>
<feature type="domain" description="Cadherin" evidence="18">
    <location>
        <begin position="69"/>
        <end position="169"/>
    </location>
</feature>
<dbReference type="FunFam" id="2.60.40.60:FF:000104">
    <property type="entry name" value="cadherin-23 isoform X1"/>
    <property type="match status" value="1"/>
</dbReference>
<accession>A0A9Q9YWY8</accession>
<dbReference type="FunFam" id="2.60.40.60:FF:000020">
    <property type="entry name" value="Dachsous cadherin-related 1b"/>
    <property type="match status" value="3"/>
</dbReference>
<evidence type="ECO:0000256" key="4">
    <source>
        <dbReference type="ARBA" id="ARBA00022729"/>
    </source>
</evidence>
<feature type="domain" description="Cadherin" evidence="18">
    <location>
        <begin position="1415"/>
        <end position="1518"/>
    </location>
</feature>
<feature type="disulfide bond" evidence="13">
    <location>
        <begin position="2180"/>
        <end position="2189"/>
    </location>
</feature>
<feature type="domain" description="Cadherin" evidence="18">
    <location>
        <begin position="1625"/>
        <end position="1730"/>
    </location>
</feature>
<keyword evidence="9 14" id="KW-0472">Membrane</keyword>
<comment type="caution">
    <text evidence="13">Lacks conserved residue(s) required for the propagation of feature annotation.</text>
</comment>
<dbReference type="PANTHER" id="PTHR24026">
    <property type="entry name" value="FAT ATYPICAL CADHERIN-RELATED"/>
    <property type="match status" value="1"/>
</dbReference>
<evidence type="ECO:0000313" key="19">
    <source>
        <dbReference type="RefSeq" id="XP_042627296.1"/>
    </source>
</evidence>
<dbReference type="PANTHER" id="PTHR24026:SF51">
    <property type="entry name" value="PROTOCADHERIN-LIKE WING POLARITY PROTEIN STAN"/>
    <property type="match status" value="1"/>
</dbReference>
<feature type="disulfide bond" evidence="13">
    <location>
        <begin position="2159"/>
        <end position="2169"/>
    </location>
</feature>
<feature type="domain" description="Cadherin" evidence="18">
    <location>
        <begin position="587"/>
        <end position="690"/>
    </location>
</feature>
<keyword evidence="8 14" id="KW-1133">Transmembrane helix</keyword>
<dbReference type="CDD" id="cd00054">
    <property type="entry name" value="EGF_CA"/>
    <property type="match status" value="4"/>
</dbReference>
<feature type="domain" description="Cadherin" evidence="18">
    <location>
        <begin position="894"/>
        <end position="997"/>
    </location>
</feature>
<dbReference type="FunFam" id="2.60.40.60:FF:000024">
    <property type="entry name" value="FAT atypical cadherin 3"/>
    <property type="match status" value="2"/>
</dbReference>
<dbReference type="Proteomes" id="UP001155660">
    <property type="component" value="Chromosome A15"/>
</dbReference>
<dbReference type="PROSITE" id="PS50268">
    <property type="entry name" value="CADHERIN_2"/>
    <property type="match status" value="17"/>
</dbReference>
<sequence length="3026" mass="334792">MNKFGLIHLCIFFMHATIFFYGVCSNSSPWTQWDNSNEKKWFNISALPSTSKSGLAPLHSRRFTQLSFSKTVYSFEVREDTPPGTIVGHVEAVYSEENETSVYSVQEDDGDGLFLLNPHSGEFLLSRALDFEMERYYILTAAAQRGDSELTRVRVYFSVIDVNDNPPVFSQNAFSASIPEDSPVGMCFLNLNVSDPDEGIYGEVDLIVTSGNLENKFSINQRQALCLRGELDRETNAMYSLIVQASDHTLPTEARLTTSVHVTVYILDVNDNSPLITTPNTVSFPENAPLHSVVTVIQATDADAGSNGEVVFSFESAEEEPFSINSSTGVVYLQKPLDRESEDVLTVTLNVKDKGVPSLFSLMNLTVLIEDVNDHNPEFTQSSYSLSVYENVPRGTSLLRVNACDQDIGSNGQVRFSVSESEFMVDSVLGVVSVIDKMDREKKHFYSFFVIAEDQGDIQRSTTATINITVLDVNDCVPLLSSESLILHVFENGQDSSQHSHQIHASDEDSNEVNGQLTYSIESGNEESLFSLHPNGTFQILENLDRELKSQYMLKVIAVDSGFPSLTGTGTLVIVVDDVNDNIPIFDRESFSTHILEDSPVGTVFLRVTASDLDDGSNGQLRYSLDGLDIPFSINETSGDLFTVSALDRETASFYRFLVTVTDGHPTKPLSSSAVVSITVEDVNDHLPSFLYGPYVANVPAGITKGSVVCTVMAEDADAGMNAKLNFSLHGQHAYLFSINSRTGTVFITDSVKKRNDITVEVHVQDGADLPKMDTTTLTVRFQNDTYFPHVVVQVYKDVLSEDSPKGTLVAIVTAETQRNAPVSFYLASGNFGEVFELHHSTGELTVKDPLDFESNMHFHLIVEARDSGIPPFSSYAELNLNISDVNDNPPVFSQNIYKCEVYENMASSRACNVLATDADSGVFAEVEYFILAGNIEGAFKIDKIRGILSTTKRLDREKIPHYNLTLKAIDKENNSLSATAAVIIVVLDTNDHAPRFSQIFITEVPEDAPLGFSIIQITATDEDVGLNAVIEYTIISQNSDFPFSIDKTTGIILVLHPLDREDQDHYIVKVNANDSAWSISTDITIDITDVNDNTPIFYQPRYSLTVPEMKMHEVFLLQISATDRDLGENAQILYFIDPPNELFLVNASTGEISTKQPIVLHESESVNLTFTVVASDCGSVPLNSSSIVSVTLVRHNQFPPSFLPFRTLVPVPLTLDVRTEVIQISAVDQDSLVRNNSVEYFNSGGNGSLYFEVEQNSGRVLVNKTLANSLSTILTLQITAKDKGLPPFSAQTEISFEVTHENLFAPHFLNRKVEFFVPEDLPIGSVIGKIQGKDKDVGINGVISYSFDGGNENGLFSIGQFSGLIMLVKTLDFEEFETHHLNVIAEDGGWHPKMERLNITVYVTDLNDNPPVFTSTNYIATVSENALIGTSVLQVWAKDADTGIHSQITYSLIAGDIHVFYLDTKNGTITTSEIFDYEQKQHFELTVKATNIGFPYLFDIARIRIQIAGLNEFIPAFQKHIYNFTVSEALPPQTEIGRVVAIDYDQGPDGEVFYVLAGQSKKANFVVDEHTGIIYISKDLKNRLQNNEILRVLAKNRGAITGFNVDEALIHLHILDENDPPKFDSMLYTAAVSEDISIGTSITKVKAVDQDVILEWSRFSYSIEHGNINSSFIIDPVSGVISVNSHLDREMWAFYNLTVIAVDEGSPAVTGSTKVAIAISDVNDNPPKLLTTEGFIRENQPAGTLVSNLAATDDDLPPNQGPFTYWMMRPAEGFSLSSDGVLVTSRPFDRERNPFFHIHIVVQDAGKPPMSSTALFHVKVLDENDNAPLQRNINILVKYYGSSFPGGLIGNVRPSDQDELDVFNCTIKNGPLRMFSFPFGMCNLWSSPYQGEATYNISVEGSDQLHPSVNNSIYINYKGFTNVSLDNCVLFYISISTLEEFLSLKYLKFVKALDSLFNLQASKTHVFGMKLQGDKMLLLAAVKSYNGQYLTGEVASGISNMHKKLLEAQSNVTISQITSDPCMLRPCHNGGTCNRNIHISQEVAVLESSSLIFVSPYFVEIFNCSCRVGFTGDACELDFDECAKEPCKNGGNCYNNPGTYFCQCKDGFSGPHCTIVENECQTVICLNGGTCWNRQGGFICDCSPGYEGTFCDHIVDHCASSPCVYGNCSSFLTGYSCQCPFGVSGVDCDKHSFGFQELSYIEFPPLDPQHNFIYLEFATVQQNALLLYNHGDPSSSDFLALEIVSGRLCLSYDLGSGVIKLETGKIVADGSFHNITVRRTGNIASLEIDNCSVNEPQGFCLLQNGATGTQRTLEVSSNNMTFGSVKSIDVILQRQIRTHDFVGCMRNMQVNNFSPDSLKSLASQNVLNRCPRGGIPPCETAVCLNEGVCQDRWSHHRCQCRDQFTGPNCAMNLAEQNVLFLNGEAYIEFAVKETYRRNQLLQAILDGKDGDSQGFDSVEIKMRTVRTNGVLVVCWCQTAHLKLKISDGKPLYVFTNVTSGQRLELSVERNVSDGQWHVLQLRRRGSYISLFLDERPVVNTTNGTITHSAFLVETIFLGSAPLRESKDVPGMIQNLGFRGCVEYIKFNGRLLSFNGYNEIVDASSSPPVFQTFCVSPNHCVLTPCLKDSCLSEPCWNDSDCGSSSKEDYWCICLHNVSSCGPCLSDDVHSEACSQTQKSVPLWIVAVTLPIALILLILVLCIVLKRQGKNCEGEKRSQIYLMPPSKQHGRDNLAFSLGPADESSRNVSNEACKQPDLIKPRDSMQGVEIYFESGSSCHVSGFGGSELEYYEIDSTYSDVKTLQLKKEDERGDQVNCNPKVSQSIMQPQMNHNASPKLHQRTSGGDFHQWQRQSQLFFKRKLDPDLTGPPQHLSADEVEKLNNPRDHKGYPHQNFRECPIKPCRDGPVETSSESESHCSFTGSEFDCERELSLISSHDKDEHPPEAADWSRGQFILIAPSPFRDVVTSPSVQSLPNTSVSGGIQQLENLLNIGVHFNTYADVFEDIASLPTHQPNDCGFQSDQEEII</sequence>
<dbReference type="InterPro" id="IPR020894">
    <property type="entry name" value="Cadherin_CS"/>
</dbReference>
<reference evidence="19" key="1">
    <citation type="submission" date="2025-08" db="UniProtKB">
        <authorList>
            <consortium name="RefSeq"/>
        </authorList>
    </citation>
    <scope>IDENTIFICATION</scope>
    <source>
        <tissue evidence="19">Muscle</tissue>
    </source>
</reference>
<feature type="domain" description="Cadherin" evidence="18">
    <location>
        <begin position="691"/>
        <end position="791"/>
    </location>
</feature>
<feature type="domain" description="Cadherin" evidence="18">
    <location>
        <begin position="1310"/>
        <end position="1414"/>
    </location>
</feature>
<feature type="domain" description="Cadherin" evidence="18">
    <location>
        <begin position="997"/>
        <end position="1098"/>
    </location>
</feature>
<protein>
    <submittedName>
        <fullName evidence="19">Protocadherin Fat 4 isoform X1</fullName>
    </submittedName>
</protein>
<comment type="subcellular location">
    <subcellularLocation>
        <location evidence="1">Membrane</location>
        <topology evidence="1">Single-pass membrane protein</topology>
    </subcellularLocation>
</comment>
<dbReference type="InterPro" id="IPR001881">
    <property type="entry name" value="EGF-like_Ca-bd_dom"/>
</dbReference>
<feature type="domain" description="Cadherin" evidence="18">
    <location>
        <begin position="1220"/>
        <end position="1309"/>
    </location>
</feature>
<dbReference type="PROSITE" id="PS01186">
    <property type="entry name" value="EGF_2"/>
    <property type="match status" value="3"/>
</dbReference>
<feature type="disulfide bond" evidence="13">
    <location>
        <begin position="2067"/>
        <end position="2076"/>
    </location>
</feature>
<dbReference type="PROSITE" id="PS00022">
    <property type="entry name" value="EGF_1"/>
    <property type="match status" value="5"/>
</dbReference>
<dbReference type="Pfam" id="PF00008">
    <property type="entry name" value="EGF"/>
    <property type="match status" value="1"/>
</dbReference>
<dbReference type="FunFam" id="2.60.40.60:FF:000080">
    <property type="entry name" value="FAT atypical cadherin 1"/>
    <property type="match status" value="2"/>
</dbReference>
<dbReference type="GO" id="GO:0007156">
    <property type="term" value="P:homophilic cell adhesion via plasma membrane adhesion molecules"/>
    <property type="evidence" value="ECO:0007669"/>
    <property type="project" value="InterPro"/>
</dbReference>
<dbReference type="PROSITE" id="PS00010">
    <property type="entry name" value="ASX_HYDROXYL"/>
    <property type="match status" value="2"/>
</dbReference>
<evidence type="ECO:0000256" key="9">
    <source>
        <dbReference type="ARBA" id="ARBA00023136"/>
    </source>
</evidence>
<feature type="domain" description="EGF-like" evidence="17">
    <location>
        <begin position="2079"/>
        <end position="2115"/>
    </location>
</feature>
<dbReference type="FunFam" id="2.10.25.10:FF:000293">
    <property type="entry name" value="FAT atypical cadherin 4"/>
    <property type="match status" value="1"/>
</dbReference>
<evidence type="ECO:0000259" key="16">
    <source>
        <dbReference type="PROSITE" id="PS50025"/>
    </source>
</evidence>
<dbReference type="FunFam" id="2.60.40.60:FF:000015">
    <property type="entry name" value="FAT atypical cadherin 1"/>
    <property type="match status" value="2"/>
</dbReference>
<feature type="domain" description="EGF-like" evidence="17">
    <location>
        <begin position="2155"/>
        <end position="2190"/>
    </location>
</feature>
<dbReference type="GO" id="GO:0005886">
    <property type="term" value="C:plasma membrane"/>
    <property type="evidence" value="ECO:0007669"/>
    <property type="project" value="InterPro"/>
</dbReference>
<keyword evidence="6 12" id="KW-0106">Calcium</keyword>
<dbReference type="Pfam" id="PF00028">
    <property type="entry name" value="Cadherin"/>
    <property type="match status" value="17"/>
</dbReference>
<dbReference type="GeneID" id="109053686"/>
<dbReference type="SMR" id="A0A9Q9YWY8"/>
<dbReference type="CDD" id="cd00110">
    <property type="entry name" value="LamG"/>
    <property type="match status" value="2"/>
</dbReference>
<dbReference type="Pfam" id="PF02210">
    <property type="entry name" value="Laminin_G_2"/>
    <property type="match status" value="2"/>
</dbReference>
<dbReference type="InterPro" id="IPR001791">
    <property type="entry name" value="Laminin_G"/>
</dbReference>
<keyword evidence="2 13" id="KW-0245">EGF-like domain</keyword>
<evidence type="ECO:0000256" key="10">
    <source>
        <dbReference type="ARBA" id="ARBA00023157"/>
    </source>
</evidence>
<feature type="disulfide bond" evidence="13">
    <location>
        <begin position="2105"/>
        <end position="2114"/>
    </location>
</feature>
<evidence type="ECO:0000256" key="13">
    <source>
        <dbReference type="PROSITE-ProRule" id="PRU00076"/>
    </source>
</evidence>
<evidence type="ECO:0000256" key="8">
    <source>
        <dbReference type="ARBA" id="ARBA00022989"/>
    </source>
</evidence>
<feature type="domain" description="EGF-like" evidence="17">
    <location>
        <begin position="2019"/>
        <end position="2077"/>
    </location>
</feature>
<dbReference type="PROSITE" id="PS50025">
    <property type="entry name" value="LAM_G_DOMAIN"/>
    <property type="match status" value="2"/>
</dbReference>
<feature type="domain" description="Cadherin" evidence="18">
    <location>
        <begin position="1099"/>
        <end position="1203"/>
    </location>
</feature>
<dbReference type="GO" id="GO:0005509">
    <property type="term" value="F:calcium ion binding"/>
    <property type="evidence" value="ECO:0007669"/>
    <property type="project" value="UniProtKB-UniRule"/>
</dbReference>
<dbReference type="FunFam" id="2.60.40.60:FF:000106">
    <property type="entry name" value="FAT atypical cadherin 4"/>
    <property type="match status" value="1"/>
</dbReference>
<evidence type="ECO:0000256" key="6">
    <source>
        <dbReference type="ARBA" id="ARBA00022837"/>
    </source>
</evidence>
<gene>
    <name evidence="19" type="primary">LOC109053686</name>
</gene>
<evidence type="ECO:0000256" key="7">
    <source>
        <dbReference type="ARBA" id="ARBA00022889"/>
    </source>
</evidence>
<dbReference type="SMART" id="SM00179">
    <property type="entry name" value="EGF_CA"/>
    <property type="match status" value="4"/>
</dbReference>
<evidence type="ECO:0000256" key="12">
    <source>
        <dbReference type="PROSITE-ProRule" id="PRU00043"/>
    </source>
</evidence>
<dbReference type="CDD" id="cd11304">
    <property type="entry name" value="Cadherin_repeat"/>
    <property type="match status" value="16"/>
</dbReference>
<evidence type="ECO:0000256" key="3">
    <source>
        <dbReference type="ARBA" id="ARBA00022692"/>
    </source>
</evidence>
<organism evidence="19">
    <name type="scientific">Cyprinus carpio</name>
    <name type="common">Common carp</name>
    <dbReference type="NCBI Taxonomy" id="7962"/>
    <lineage>
        <taxon>Eukaryota</taxon>
        <taxon>Metazoa</taxon>
        <taxon>Chordata</taxon>
        <taxon>Craniata</taxon>
        <taxon>Vertebrata</taxon>
        <taxon>Euteleostomi</taxon>
        <taxon>Actinopterygii</taxon>
        <taxon>Neopterygii</taxon>
        <taxon>Teleostei</taxon>
        <taxon>Ostariophysi</taxon>
        <taxon>Cypriniformes</taxon>
        <taxon>Cyprinidae</taxon>
        <taxon>Cyprininae</taxon>
        <taxon>Cyprinus</taxon>
    </lineage>
</organism>
<dbReference type="OrthoDB" id="6252479at2759"/>
<dbReference type="InterPro" id="IPR018097">
    <property type="entry name" value="EGF_Ca-bd_CS"/>
</dbReference>
<keyword evidence="11" id="KW-0325">Glycoprotein</keyword>
<evidence type="ECO:0000256" key="14">
    <source>
        <dbReference type="SAM" id="Phobius"/>
    </source>
</evidence>
<evidence type="ECO:0000256" key="2">
    <source>
        <dbReference type="ARBA" id="ARBA00022536"/>
    </source>
</evidence>
<keyword evidence="3 14" id="KW-0812">Transmembrane</keyword>
<feature type="chain" id="PRO_5040123728" evidence="15">
    <location>
        <begin position="26"/>
        <end position="3026"/>
    </location>
</feature>
<feature type="domain" description="EGF-like" evidence="17">
    <location>
        <begin position="2117"/>
        <end position="2153"/>
    </location>
</feature>
<feature type="domain" description="Cadherin" evidence="18">
    <location>
        <begin position="276"/>
        <end position="379"/>
    </location>
</feature>
<evidence type="ECO:0000259" key="17">
    <source>
        <dbReference type="PROSITE" id="PS50026"/>
    </source>
</evidence>
<feature type="domain" description="Laminin G" evidence="16">
    <location>
        <begin position="2191"/>
        <end position="2371"/>
    </location>
</feature>
<dbReference type="PROSITE" id="PS01187">
    <property type="entry name" value="EGF_CA"/>
    <property type="match status" value="1"/>
</dbReference>
<evidence type="ECO:0000256" key="11">
    <source>
        <dbReference type="ARBA" id="ARBA00023180"/>
    </source>
</evidence>
<feature type="domain" description="Cadherin" evidence="18">
    <location>
        <begin position="481"/>
        <end position="586"/>
    </location>
</feature>
<feature type="domain" description="Cadherin" evidence="18">
    <location>
        <begin position="792"/>
        <end position="893"/>
    </location>
</feature>
<feature type="disulfide bond" evidence="13">
    <location>
        <begin position="2143"/>
        <end position="2152"/>
    </location>
</feature>
<feature type="domain" description="Cadherin" evidence="18">
    <location>
        <begin position="170"/>
        <end position="276"/>
    </location>
</feature>
<dbReference type="InterPro" id="IPR002126">
    <property type="entry name" value="Cadherin-like_dom"/>
</dbReference>
<feature type="disulfide bond" evidence="13">
    <location>
        <begin position="2401"/>
        <end position="2410"/>
    </location>
</feature>
<dbReference type="PROSITE" id="PS00232">
    <property type="entry name" value="CADHERIN_1"/>
    <property type="match status" value="9"/>
</dbReference>
<dbReference type="FunFam" id="2.60.120.200:FF:000340">
    <property type="entry name" value="Si:dkey-1m11.6"/>
    <property type="match status" value="1"/>
</dbReference>
<dbReference type="KEGG" id="ccar:109053686"/>
<keyword evidence="10 13" id="KW-1015">Disulfide bond</keyword>
<evidence type="ECO:0000256" key="1">
    <source>
        <dbReference type="ARBA" id="ARBA00004167"/>
    </source>
</evidence>
<feature type="transmembrane region" description="Helical" evidence="14">
    <location>
        <begin position="2680"/>
        <end position="2704"/>
    </location>
</feature>
<proteinExistence type="predicted"/>
<dbReference type="PROSITE" id="PS50026">
    <property type="entry name" value="EGF_3"/>
    <property type="match status" value="5"/>
</dbReference>
<feature type="signal peptide" evidence="15">
    <location>
        <begin position="1"/>
        <end position="25"/>
    </location>
</feature>
<dbReference type="FunFam" id="2.60.40.60:FF:000037">
    <property type="entry name" value="FAT atypical cadherin 1"/>
    <property type="match status" value="1"/>
</dbReference>